<dbReference type="InParanoid" id="A0A078A3X0"/>
<evidence type="ECO:0000313" key="3">
    <source>
        <dbReference type="Proteomes" id="UP000039865"/>
    </source>
</evidence>
<protein>
    <recommendedName>
        <fullName evidence="4">Transmembrane protein</fullName>
    </recommendedName>
</protein>
<proteinExistence type="predicted"/>
<feature type="chain" id="PRO_5001729252" description="Transmembrane protein" evidence="1">
    <location>
        <begin position="23"/>
        <end position="253"/>
    </location>
</feature>
<name>A0A078A3X0_STYLE</name>
<feature type="signal peptide" evidence="1">
    <location>
        <begin position="1"/>
        <end position="22"/>
    </location>
</feature>
<keyword evidence="3" id="KW-1185">Reference proteome</keyword>
<gene>
    <name evidence="2" type="primary">Contig18007.g19141</name>
    <name evidence="2" type="ORF">STYLEM_4444</name>
</gene>
<evidence type="ECO:0008006" key="4">
    <source>
        <dbReference type="Google" id="ProtNLM"/>
    </source>
</evidence>
<evidence type="ECO:0000256" key="1">
    <source>
        <dbReference type="SAM" id="SignalP"/>
    </source>
</evidence>
<dbReference type="Proteomes" id="UP000039865">
    <property type="component" value="Unassembled WGS sequence"/>
</dbReference>
<keyword evidence="1" id="KW-0732">Signal</keyword>
<dbReference type="EMBL" id="CCKQ01004305">
    <property type="protein sequence ID" value="CDW75454.1"/>
    <property type="molecule type" value="Genomic_DNA"/>
</dbReference>
<accession>A0A078A3X0</accession>
<dbReference type="AlphaFoldDB" id="A0A078A3X0"/>
<evidence type="ECO:0000313" key="2">
    <source>
        <dbReference type="EMBL" id="CDW75454.1"/>
    </source>
</evidence>
<organism evidence="2 3">
    <name type="scientific">Stylonychia lemnae</name>
    <name type="common">Ciliate</name>
    <dbReference type="NCBI Taxonomy" id="5949"/>
    <lineage>
        <taxon>Eukaryota</taxon>
        <taxon>Sar</taxon>
        <taxon>Alveolata</taxon>
        <taxon>Ciliophora</taxon>
        <taxon>Intramacronucleata</taxon>
        <taxon>Spirotrichea</taxon>
        <taxon>Stichotrichia</taxon>
        <taxon>Sporadotrichida</taxon>
        <taxon>Oxytrichidae</taxon>
        <taxon>Stylonychinae</taxon>
        <taxon>Stylonychia</taxon>
    </lineage>
</organism>
<sequence length="253" mass="29247">MQEALKICLLILILEMIDISRGSVCHSSLPQIYQNNESERRLIYTAFNNELGNGYFFSLTKENYLVLFIVSEHGKYGFDMMIKNWTSQDVYNVVITQILSSQQCTYFGGHSLNAITYNTVDFRYQFSVKIDVDGTYAESEISPIYARICTEQVYFMIVQNGITYFASAQPNFSIPSSLKNLTQDQLKLQDLSTSERQEEAPPQMRGKYQLNQLMNLQQNQSYMPAIQSQDNRNFEIFDCTVRFFKDEGTEKLG</sequence>
<reference evidence="2 3" key="1">
    <citation type="submission" date="2014-06" db="EMBL/GenBank/DDBJ databases">
        <authorList>
            <person name="Swart Estienne"/>
        </authorList>
    </citation>
    <scope>NUCLEOTIDE SEQUENCE [LARGE SCALE GENOMIC DNA]</scope>
    <source>
        <strain evidence="2 3">130c</strain>
    </source>
</reference>